<gene>
    <name evidence="1" type="ORF">g.2452</name>
</gene>
<proteinExistence type="predicted"/>
<dbReference type="PANTHER" id="PTHR20905:SF32">
    <property type="entry name" value="ARYLALKYLAMINE N-ACETYLTRANSFERASE-LIKE 7, ISOFORM A"/>
    <property type="match status" value="1"/>
</dbReference>
<name>A0A2S2PVE1_9HEMI</name>
<dbReference type="EMBL" id="GGMS01000283">
    <property type="protein sequence ID" value="MBY69486.1"/>
    <property type="molecule type" value="Transcribed_RNA"/>
</dbReference>
<protein>
    <recommendedName>
        <fullName evidence="2">N-acetyltransferase domain-containing protein</fullName>
    </recommendedName>
</protein>
<dbReference type="InterPro" id="IPR016181">
    <property type="entry name" value="Acyl_CoA_acyltransferase"/>
</dbReference>
<dbReference type="Gene3D" id="3.40.630.30">
    <property type="match status" value="1"/>
</dbReference>
<dbReference type="PANTHER" id="PTHR20905">
    <property type="entry name" value="N-ACETYLTRANSFERASE-RELATED"/>
    <property type="match status" value="1"/>
</dbReference>
<dbReference type="SUPFAM" id="SSF55729">
    <property type="entry name" value="Acyl-CoA N-acyltransferases (Nat)"/>
    <property type="match status" value="1"/>
</dbReference>
<evidence type="ECO:0008006" key="2">
    <source>
        <dbReference type="Google" id="ProtNLM"/>
    </source>
</evidence>
<reference evidence="1" key="1">
    <citation type="submission" date="2018-04" db="EMBL/GenBank/DDBJ databases">
        <title>Transcriptome assembly of Sipha flava.</title>
        <authorList>
            <person name="Scully E.D."/>
            <person name="Geib S.M."/>
            <person name="Palmer N.A."/>
            <person name="Koch K."/>
            <person name="Bradshaw J."/>
            <person name="Heng-Moss T."/>
            <person name="Sarath G."/>
        </authorList>
    </citation>
    <scope>NUCLEOTIDE SEQUENCE</scope>
</reference>
<organism evidence="1">
    <name type="scientific">Sipha flava</name>
    <name type="common">yellow sugarcane aphid</name>
    <dbReference type="NCBI Taxonomy" id="143950"/>
    <lineage>
        <taxon>Eukaryota</taxon>
        <taxon>Metazoa</taxon>
        <taxon>Ecdysozoa</taxon>
        <taxon>Arthropoda</taxon>
        <taxon>Hexapoda</taxon>
        <taxon>Insecta</taxon>
        <taxon>Pterygota</taxon>
        <taxon>Neoptera</taxon>
        <taxon>Paraneoptera</taxon>
        <taxon>Hemiptera</taxon>
        <taxon>Sternorrhyncha</taxon>
        <taxon>Aphidomorpha</taxon>
        <taxon>Aphidoidea</taxon>
        <taxon>Aphididae</taxon>
        <taxon>Sipha</taxon>
    </lineage>
</organism>
<evidence type="ECO:0000313" key="1">
    <source>
        <dbReference type="EMBL" id="MBY69486.1"/>
    </source>
</evidence>
<sequence length="237" mass="27669">MSNYIPEVWKIMDIDFNGNKKKFIFQEIPENKYDEILGKFLHGFMREETICNSLNLLNDPESIISLQNAWKNILQQRISIGVFECNENDELKLAGCNILSVKNLKSEIIMKPEPNTCLTQVDKIFNFFCELTSKSNLQELFGDQNYIASDGLYIYPEYRKLGLAKQLLKLRHDIGKKYNIMYTKTFFTSNISQTLAESEGFETVLNYDYKDAVDHEQNILFPSLEGKYIKCMIKYLL</sequence>
<accession>A0A2S2PVE1</accession>
<dbReference type="GO" id="GO:0008080">
    <property type="term" value="F:N-acetyltransferase activity"/>
    <property type="evidence" value="ECO:0007669"/>
    <property type="project" value="TreeGrafter"/>
</dbReference>
<dbReference type="AlphaFoldDB" id="A0A2S2PVE1"/>